<dbReference type="SUPFAM" id="SSF69318">
    <property type="entry name" value="Integrin alpha N-terminal domain"/>
    <property type="match status" value="1"/>
</dbReference>
<proteinExistence type="predicted"/>
<evidence type="ECO:0000313" key="3">
    <source>
        <dbReference type="EMBL" id="NEK21171.1"/>
    </source>
</evidence>
<evidence type="ECO:0000256" key="2">
    <source>
        <dbReference type="SAM" id="SignalP"/>
    </source>
</evidence>
<feature type="signal peptide" evidence="2">
    <location>
        <begin position="1"/>
        <end position="18"/>
    </location>
</feature>
<dbReference type="InterPro" id="IPR028994">
    <property type="entry name" value="Integrin_alpha_N"/>
</dbReference>
<dbReference type="RefSeq" id="WP_164352003.1">
    <property type="nucleotide sequence ID" value="NZ_JAABNT010000001.1"/>
</dbReference>
<dbReference type="Pfam" id="PF13517">
    <property type="entry name" value="FG-GAP_3"/>
    <property type="match status" value="1"/>
</dbReference>
<evidence type="ECO:0000256" key="1">
    <source>
        <dbReference type="ARBA" id="ARBA00022729"/>
    </source>
</evidence>
<accession>A0A6P0C4U4</accession>
<organism evidence="3 4">
    <name type="scientific">Sulfitobacter sediminilitoris</name>
    <dbReference type="NCBI Taxonomy" id="2698830"/>
    <lineage>
        <taxon>Bacteria</taxon>
        <taxon>Pseudomonadati</taxon>
        <taxon>Pseudomonadota</taxon>
        <taxon>Alphaproteobacteria</taxon>
        <taxon>Rhodobacterales</taxon>
        <taxon>Roseobacteraceae</taxon>
        <taxon>Sulfitobacter</taxon>
    </lineage>
</organism>
<dbReference type="AlphaFoldDB" id="A0A6P0C4U4"/>
<reference evidence="3 4" key="1">
    <citation type="submission" date="2020-01" db="EMBL/GenBank/DDBJ databases">
        <title>Sulfitobacter sediminilitoris sp. nov., isolated from a tidal flat.</title>
        <authorList>
            <person name="Park S."/>
            <person name="Yoon J.-H."/>
        </authorList>
    </citation>
    <scope>NUCLEOTIDE SEQUENCE [LARGE SCALE GENOMIC DNA]</scope>
    <source>
        <strain evidence="3 4">JBTF-M27</strain>
    </source>
</reference>
<evidence type="ECO:0000313" key="4">
    <source>
        <dbReference type="Proteomes" id="UP000468591"/>
    </source>
</evidence>
<dbReference type="EMBL" id="JAABNT010000001">
    <property type="protein sequence ID" value="NEK21171.1"/>
    <property type="molecule type" value="Genomic_DNA"/>
</dbReference>
<keyword evidence="1 2" id="KW-0732">Signal</keyword>
<protein>
    <submittedName>
        <fullName evidence="3">VCBS repeat-containing protein</fullName>
    </submittedName>
</protein>
<keyword evidence="4" id="KW-1185">Reference proteome</keyword>
<gene>
    <name evidence="3" type="ORF">GV827_01975</name>
</gene>
<dbReference type="InterPro" id="IPR013517">
    <property type="entry name" value="FG-GAP"/>
</dbReference>
<comment type="caution">
    <text evidence="3">The sequence shown here is derived from an EMBL/GenBank/DDBJ whole genome shotgun (WGS) entry which is preliminary data.</text>
</comment>
<feature type="chain" id="PRO_5026924776" evidence="2">
    <location>
        <begin position="19"/>
        <end position="231"/>
    </location>
</feature>
<sequence>MILRAALMVLALTSSAAAQEITAARFAEPTERYTHGILGDAIEFGALQIDVAGRGTVTVTLPRDHVFEDVAPRLWDVTGDGLPEVVVIETDVALGGSLAVYGPSGKIAETPHIGRTNRWLAPIGAADLDGDGAIEIAYIDRPHLAKVLRVWRFKDGALKPVADVSGFTNHRIGERDIAGGIRDCAGLPEMVVAAADWARVSAVRFGSNGFEVRDIGPHQGRDSFAKALGCQ</sequence>
<name>A0A6P0C4U4_9RHOB</name>
<dbReference type="Proteomes" id="UP000468591">
    <property type="component" value="Unassembled WGS sequence"/>
</dbReference>